<sequence>MRTLDIFGSNLREMIDRKHGGNVSAAARELPVNRTQLNRYLERQSWPRPDVLERICTHFGVDGRVLLQPLKDFEKEGA</sequence>
<reference evidence="2 3" key="1">
    <citation type="submission" date="2016-10" db="EMBL/GenBank/DDBJ databases">
        <authorList>
            <person name="de Groot N.N."/>
        </authorList>
    </citation>
    <scope>NUCLEOTIDE SEQUENCE [LARGE SCALE GENOMIC DNA]</scope>
    <source>
        <strain evidence="2 3">DSM 26424</strain>
    </source>
</reference>
<dbReference type="OrthoDB" id="8902678at2"/>
<dbReference type="Pfam" id="PF02954">
    <property type="entry name" value="HTH_8"/>
    <property type="match status" value="1"/>
</dbReference>
<dbReference type="SUPFAM" id="SSF47413">
    <property type="entry name" value="lambda repressor-like DNA-binding domains"/>
    <property type="match status" value="1"/>
</dbReference>
<dbReference type="GO" id="GO:0003677">
    <property type="term" value="F:DNA binding"/>
    <property type="evidence" value="ECO:0007669"/>
    <property type="project" value="InterPro"/>
</dbReference>
<keyword evidence="3" id="KW-1185">Reference proteome</keyword>
<dbReference type="Proteomes" id="UP000199093">
    <property type="component" value="Unassembled WGS sequence"/>
</dbReference>
<dbReference type="InterPro" id="IPR001387">
    <property type="entry name" value="Cro/C1-type_HTH"/>
</dbReference>
<evidence type="ECO:0000313" key="3">
    <source>
        <dbReference type="Proteomes" id="UP000199093"/>
    </source>
</evidence>
<feature type="domain" description="DNA binding HTH" evidence="1">
    <location>
        <begin position="18"/>
        <end position="39"/>
    </location>
</feature>
<dbReference type="CDD" id="cd00093">
    <property type="entry name" value="HTH_XRE"/>
    <property type="match status" value="1"/>
</dbReference>
<organism evidence="2 3">
    <name type="scientific">Salipiger marinus</name>
    <dbReference type="NCBI Taxonomy" id="555512"/>
    <lineage>
        <taxon>Bacteria</taxon>
        <taxon>Pseudomonadati</taxon>
        <taxon>Pseudomonadota</taxon>
        <taxon>Alphaproteobacteria</taxon>
        <taxon>Rhodobacterales</taxon>
        <taxon>Roseobacteraceae</taxon>
        <taxon>Salipiger</taxon>
    </lineage>
</organism>
<protein>
    <submittedName>
        <fullName evidence="2">Regulatory protein, Fis family</fullName>
    </submittedName>
</protein>
<evidence type="ECO:0000313" key="2">
    <source>
        <dbReference type="EMBL" id="SDI69919.1"/>
    </source>
</evidence>
<dbReference type="InterPro" id="IPR002197">
    <property type="entry name" value="HTH_Fis"/>
</dbReference>
<dbReference type="RefSeq" id="WP_089846955.1">
    <property type="nucleotide sequence ID" value="NZ_FNEJ01000008.1"/>
</dbReference>
<proteinExistence type="predicted"/>
<name>A0A1G8MPG5_9RHOB</name>
<gene>
    <name evidence="2" type="ORF">SAMN04487993_1008192</name>
</gene>
<dbReference type="AlphaFoldDB" id="A0A1G8MPG5"/>
<dbReference type="Gene3D" id="1.10.10.60">
    <property type="entry name" value="Homeodomain-like"/>
    <property type="match status" value="1"/>
</dbReference>
<dbReference type="STRING" id="555512.SAMN04487993_1008192"/>
<evidence type="ECO:0000259" key="1">
    <source>
        <dbReference type="Pfam" id="PF02954"/>
    </source>
</evidence>
<accession>A0A1G8MPG5</accession>
<dbReference type="InterPro" id="IPR010982">
    <property type="entry name" value="Lambda_DNA-bd_dom_sf"/>
</dbReference>
<dbReference type="EMBL" id="FNEJ01000008">
    <property type="protein sequence ID" value="SDI69919.1"/>
    <property type="molecule type" value="Genomic_DNA"/>
</dbReference>